<dbReference type="SUPFAM" id="SSF55298">
    <property type="entry name" value="YjgF-like"/>
    <property type="match status" value="1"/>
</dbReference>
<dbReference type="Proteomes" id="UP001221150">
    <property type="component" value="Unassembled WGS sequence"/>
</dbReference>
<protein>
    <submittedName>
        <fullName evidence="1">RidA family protein</fullName>
    </submittedName>
</protein>
<comment type="caution">
    <text evidence="1">The sequence shown here is derived from an EMBL/GenBank/DDBJ whole genome shotgun (WGS) entry which is preliminary data.</text>
</comment>
<organism evidence="1 2">
    <name type="scientific">Streptomyces tropicalis</name>
    <dbReference type="NCBI Taxonomy" id="3034234"/>
    <lineage>
        <taxon>Bacteria</taxon>
        <taxon>Bacillati</taxon>
        <taxon>Actinomycetota</taxon>
        <taxon>Actinomycetes</taxon>
        <taxon>Kitasatosporales</taxon>
        <taxon>Streptomycetaceae</taxon>
        <taxon>Streptomyces</taxon>
    </lineage>
</organism>
<accession>A0ABT6A491</accession>
<dbReference type="InterPro" id="IPR006175">
    <property type="entry name" value="YjgF/YER057c/UK114"/>
</dbReference>
<dbReference type="PANTHER" id="PTHR11803:SF39">
    <property type="entry name" value="2-IMINOBUTANOATE_2-IMINOPROPANOATE DEAMINASE"/>
    <property type="match status" value="1"/>
</dbReference>
<dbReference type="PANTHER" id="PTHR11803">
    <property type="entry name" value="2-IMINOBUTANOATE/2-IMINOPROPANOATE DEAMINASE RIDA"/>
    <property type="match status" value="1"/>
</dbReference>
<reference evidence="1 2" key="1">
    <citation type="submission" date="2023-03" db="EMBL/GenBank/DDBJ databases">
        <title>Draft genome sequence of Streptomyces sp. K1PA1 isolated from peat swamp forest in Thailand.</title>
        <authorList>
            <person name="Klaysubun C."/>
            <person name="Duangmal K."/>
        </authorList>
    </citation>
    <scope>NUCLEOTIDE SEQUENCE [LARGE SCALE GENOMIC DNA]</scope>
    <source>
        <strain evidence="1 2">K1PA1</strain>
    </source>
</reference>
<proteinExistence type="predicted"/>
<dbReference type="CDD" id="cd00448">
    <property type="entry name" value="YjgF_YER057c_UK114_family"/>
    <property type="match status" value="1"/>
</dbReference>
<sequence>MPFLDSITTDAAPQPLGHYSQPMVTPDGTIRVSAQLPLGGGVHPDSRVVEQARQALANVLAIVESTGASGNSIARITVYLSDISDWEVVDAVVGEVPGEHRPARTVLQVSGLHRGFRIAADAVAHRVLS</sequence>
<evidence type="ECO:0000313" key="1">
    <source>
        <dbReference type="EMBL" id="MDF3299440.1"/>
    </source>
</evidence>
<dbReference type="InterPro" id="IPR035959">
    <property type="entry name" value="RutC-like_sf"/>
</dbReference>
<dbReference type="Pfam" id="PF01042">
    <property type="entry name" value="Ribonuc_L-PSP"/>
    <property type="match status" value="1"/>
</dbReference>
<keyword evidence="2" id="KW-1185">Reference proteome</keyword>
<name>A0ABT6A491_9ACTN</name>
<dbReference type="Gene3D" id="3.30.1330.40">
    <property type="entry name" value="RutC-like"/>
    <property type="match status" value="1"/>
</dbReference>
<evidence type="ECO:0000313" key="2">
    <source>
        <dbReference type="Proteomes" id="UP001221150"/>
    </source>
</evidence>
<gene>
    <name evidence="1" type="ORF">P3H78_12500</name>
</gene>
<dbReference type="EMBL" id="JARJBB010000005">
    <property type="protein sequence ID" value="MDF3299440.1"/>
    <property type="molecule type" value="Genomic_DNA"/>
</dbReference>